<gene>
    <name evidence="2" type="ORF">DERYTH_LOCUS6716</name>
</gene>
<protein>
    <submittedName>
        <fullName evidence="2">9458_t:CDS:1</fullName>
    </submittedName>
</protein>
<name>A0A9N9BVT3_9GLOM</name>
<evidence type="ECO:0000313" key="3">
    <source>
        <dbReference type="Proteomes" id="UP000789405"/>
    </source>
</evidence>
<dbReference type="Proteomes" id="UP000789405">
    <property type="component" value="Unassembled WGS sequence"/>
</dbReference>
<feature type="chain" id="PRO_5040342984" evidence="1">
    <location>
        <begin position="19"/>
        <end position="70"/>
    </location>
</feature>
<feature type="signal peptide" evidence="1">
    <location>
        <begin position="1"/>
        <end position="18"/>
    </location>
</feature>
<sequence length="70" mass="8011">MRLLVFLWVSSFKTQIASIQNENMLLSTSEVGQTSSILIGCEFLKRYGALKLNVNNEIINIKLIMYSDRN</sequence>
<comment type="caution">
    <text evidence="2">The sequence shown here is derived from an EMBL/GenBank/DDBJ whole genome shotgun (WGS) entry which is preliminary data.</text>
</comment>
<proteinExistence type="predicted"/>
<accession>A0A9N9BVT3</accession>
<evidence type="ECO:0000313" key="2">
    <source>
        <dbReference type="EMBL" id="CAG8581557.1"/>
    </source>
</evidence>
<dbReference type="OrthoDB" id="10632909at2759"/>
<reference evidence="2" key="1">
    <citation type="submission" date="2021-06" db="EMBL/GenBank/DDBJ databases">
        <authorList>
            <person name="Kallberg Y."/>
            <person name="Tangrot J."/>
            <person name="Rosling A."/>
        </authorList>
    </citation>
    <scope>NUCLEOTIDE SEQUENCE</scope>
    <source>
        <strain evidence="2">MA453B</strain>
    </source>
</reference>
<evidence type="ECO:0000256" key="1">
    <source>
        <dbReference type="SAM" id="SignalP"/>
    </source>
</evidence>
<dbReference type="AlphaFoldDB" id="A0A9N9BVT3"/>
<keyword evidence="3" id="KW-1185">Reference proteome</keyword>
<keyword evidence="1" id="KW-0732">Signal</keyword>
<organism evidence="2 3">
    <name type="scientific">Dentiscutata erythropus</name>
    <dbReference type="NCBI Taxonomy" id="1348616"/>
    <lineage>
        <taxon>Eukaryota</taxon>
        <taxon>Fungi</taxon>
        <taxon>Fungi incertae sedis</taxon>
        <taxon>Mucoromycota</taxon>
        <taxon>Glomeromycotina</taxon>
        <taxon>Glomeromycetes</taxon>
        <taxon>Diversisporales</taxon>
        <taxon>Gigasporaceae</taxon>
        <taxon>Dentiscutata</taxon>
    </lineage>
</organism>
<dbReference type="EMBL" id="CAJVPY010003105">
    <property type="protein sequence ID" value="CAG8581557.1"/>
    <property type="molecule type" value="Genomic_DNA"/>
</dbReference>
<feature type="non-terminal residue" evidence="2">
    <location>
        <position position="70"/>
    </location>
</feature>